<accession>A0ABX0Q5P1</accession>
<dbReference type="EMBL" id="JAAQQR010000003">
    <property type="protein sequence ID" value="NID05056.1"/>
    <property type="molecule type" value="Genomic_DNA"/>
</dbReference>
<dbReference type="RefSeq" id="WP_167125224.1">
    <property type="nucleotide sequence ID" value="NZ_JAAQQR010000003.1"/>
</dbReference>
<gene>
    <name evidence="1" type="ORF">HBF26_09175</name>
</gene>
<comment type="caution">
    <text evidence="1">The sequence shown here is derived from an EMBL/GenBank/DDBJ whole genome shotgun (WGS) entry which is preliminary data.</text>
</comment>
<organism evidence="1 2">
    <name type="scientific">Luteibacter jiangsuensis</name>
    <dbReference type="NCBI Taxonomy" id="637577"/>
    <lineage>
        <taxon>Bacteria</taxon>
        <taxon>Pseudomonadati</taxon>
        <taxon>Pseudomonadota</taxon>
        <taxon>Gammaproteobacteria</taxon>
        <taxon>Lysobacterales</taxon>
        <taxon>Rhodanobacteraceae</taxon>
        <taxon>Luteibacter</taxon>
    </lineage>
</organism>
<sequence>MIEVVPPMAIHQARSHFFVEDEGTPDAFALPNWRGAALERNRYGVHRMPRQLWEAIRVAVPEATCLVCGYAPIGQPEPPDVLVKMDWDAFAADEQNPARVSPEWVAYDRNGRMAILAGFDVTIVGFPFAVADEVDQILLREGKNLRELTRGDFGHEDQWPFLATVMK</sequence>
<evidence type="ECO:0000313" key="2">
    <source>
        <dbReference type="Proteomes" id="UP001429601"/>
    </source>
</evidence>
<protein>
    <submittedName>
        <fullName evidence="1">Uncharacterized protein</fullName>
    </submittedName>
</protein>
<keyword evidence="2" id="KW-1185">Reference proteome</keyword>
<dbReference type="Proteomes" id="UP001429601">
    <property type="component" value="Unassembled WGS sequence"/>
</dbReference>
<reference evidence="1 2" key="1">
    <citation type="journal article" date="2011" name="Curr. Microbiol.">
        <title>Luteibacter jiangsuensis sp. nov.: a methamidophos-degrading bacterium isolated from a methamidophos-manufacturing factory.</title>
        <authorList>
            <person name="Wang L."/>
            <person name="Wang G.L."/>
            <person name="Li S.P."/>
            <person name="Jiang J.D."/>
        </authorList>
    </citation>
    <scope>NUCLEOTIDE SEQUENCE [LARGE SCALE GENOMIC DNA]</scope>
    <source>
        <strain evidence="1 2">CGMCC 1.10133</strain>
    </source>
</reference>
<evidence type="ECO:0000313" key="1">
    <source>
        <dbReference type="EMBL" id="NID05056.1"/>
    </source>
</evidence>
<proteinExistence type="predicted"/>
<name>A0ABX0Q5P1_9GAMM</name>